<organism evidence="1 2">
    <name type="scientific">Dendrobium chrysotoxum</name>
    <name type="common">Orchid</name>
    <dbReference type="NCBI Taxonomy" id="161865"/>
    <lineage>
        <taxon>Eukaryota</taxon>
        <taxon>Viridiplantae</taxon>
        <taxon>Streptophyta</taxon>
        <taxon>Embryophyta</taxon>
        <taxon>Tracheophyta</taxon>
        <taxon>Spermatophyta</taxon>
        <taxon>Magnoliopsida</taxon>
        <taxon>Liliopsida</taxon>
        <taxon>Asparagales</taxon>
        <taxon>Orchidaceae</taxon>
        <taxon>Epidendroideae</taxon>
        <taxon>Malaxideae</taxon>
        <taxon>Dendrobiinae</taxon>
        <taxon>Dendrobium</taxon>
    </lineage>
</organism>
<sequence>MSRRGENMSHRHDALRERHSKYISNSEDFVEHFREWFIHISARREMHDKLLRLVQGDKSICTAADYNSRREMQPLVPFGFKVYTILVERARRVEIDFQIT</sequence>
<comment type="caution">
    <text evidence="1">The sequence shown here is derived from an EMBL/GenBank/DDBJ whole genome shotgun (WGS) entry which is preliminary data.</text>
</comment>
<dbReference type="AlphaFoldDB" id="A0AAV7HC91"/>
<protein>
    <submittedName>
        <fullName evidence="1">Uncharacterized protein</fullName>
    </submittedName>
</protein>
<accession>A0AAV7HC91</accession>
<proteinExistence type="predicted"/>
<gene>
    <name evidence="1" type="ORF">IEQ34_003874</name>
</gene>
<reference evidence="1 2" key="1">
    <citation type="journal article" date="2021" name="Hortic Res">
        <title>Chromosome-scale assembly of the Dendrobium chrysotoxum genome enhances the understanding of orchid evolution.</title>
        <authorList>
            <person name="Zhang Y."/>
            <person name="Zhang G.Q."/>
            <person name="Zhang D."/>
            <person name="Liu X.D."/>
            <person name="Xu X.Y."/>
            <person name="Sun W.H."/>
            <person name="Yu X."/>
            <person name="Zhu X."/>
            <person name="Wang Z.W."/>
            <person name="Zhao X."/>
            <person name="Zhong W.Y."/>
            <person name="Chen H."/>
            <person name="Yin W.L."/>
            <person name="Huang T."/>
            <person name="Niu S.C."/>
            <person name="Liu Z.J."/>
        </authorList>
    </citation>
    <scope>NUCLEOTIDE SEQUENCE [LARGE SCALE GENOMIC DNA]</scope>
    <source>
        <strain evidence="1">Lindl</strain>
    </source>
</reference>
<dbReference type="Proteomes" id="UP000775213">
    <property type="component" value="Unassembled WGS sequence"/>
</dbReference>
<keyword evidence="2" id="KW-1185">Reference proteome</keyword>
<evidence type="ECO:0000313" key="1">
    <source>
        <dbReference type="EMBL" id="KAH0466636.1"/>
    </source>
</evidence>
<evidence type="ECO:0000313" key="2">
    <source>
        <dbReference type="Proteomes" id="UP000775213"/>
    </source>
</evidence>
<dbReference type="EMBL" id="JAGFBR010000005">
    <property type="protein sequence ID" value="KAH0466636.1"/>
    <property type="molecule type" value="Genomic_DNA"/>
</dbReference>
<name>A0AAV7HC91_DENCH</name>